<evidence type="ECO:0008006" key="3">
    <source>
        <dbReference type="Google" id="ProtNLM"/>
    </source>
</evidence>
<reference evidence="1 2" key="1">
    <citation type="submission" date="2016-06" db="EMBL/GenBank/DDBJ databases">
        <authorList>
            <person name="Kjaerup R.B."/>
            <person name="Dalgaard T.S."/>
            <person name="Juul-Madsen H.R."/>
        </authorList>
    </citation>
    <scope>NUCLEOTIDE SEQUENCE [LARGE SCALE GENOMIC DNA]</scope>
    <source>
        <strain evidence="1 2">E3012</strain>
    </source>
</reference>
<dbReference type="AlphaFoldDB" id="A0A1B9DB13"/>
<accession>A0A1B9DB13</accession>
<name>A0A1B9DB13_MYCMA</name>
<protein>
    <recommendedName>
        <fullName evidence="3">Isoniazid-inducible protein iniC</fullName>
    </recommendedName>
</protein>
<evidence type="ECO:0000313" key="2">
    <source>
        <dbReference type="Proteomes" id="UP000092683"/>
    </source>
</evidence>
<dbReference type="OrthoDB" id="4641839at2"/>
<comment type="caution">
    <text evidence="1">The sequence shown here is derived from an EMBL/GenBank/DDBJ whole genome shotgun (WGS) entry which is preliminary data.</text>
</comment>
<organism evidence="1 2">
    <name type="scientific">Mycobacterium malmoense</name>
    <dbReference type="NCBI Taxonomy" id="1780"/>
    <lineage>
        <taxon>Bacteria</taxon>
        <taxon>Bacillati</taxon>
        <taxon>Actinomycetota</taxon>
        <taxon>Actinomycetes</taxon>
        <taxon>Mycobacteriales</taxon>
        <taxon>Mycobacteriaceae</taxon>
        <taxon>Mycobacterium</taxon>
    </lineage>
</organism>
<dbReference type="EMBL" id="MBEE01000074">
    <property type="protein sequence ID" value="OCB58181.1"/>
    <property type="molecule type" value="Genomic_DNA"/>
</dbReference>
<evidence type="ECO:0000313" key="1">
    <source>
        <dbReference type="EMBL" id="OCB58181.1"/>
    </source>
</evidence>
<dbReference type="RefSeq" id="WP_065479917.1">
    <property type="nucleotide sequence ID" value="NZ_MBEE01000074.1"/>
</dbReference>
<gene>
    <name evidence="1" type="ORF">A5677_16665</name>
</gene>
<proteinExistence type="predicted"/>
<sequence>MRGQGHQVFVDELARFAAGHADPRVTAIAERTAAPLRALVRGRPGAGRGTVARALDRAGAGAGIAVATAEGRGADVVVQVITEVVKPEDAEAIAAVGRPVVAVLNKADLAGSLSRGDGPIAAARARCAELGGLAGAPMLPMAGLLAAAALDDLDAPLWAGLRTLAAHPGAAAALDGSFAGFLAADNPVPTDVRLRLLQTLDLFGIALGVAAFRQGRTAAQVRALLRRTSGVDAVLGQLAIAGAEVRYQRLLDAVAELAALAVGPGEAAERISAFLSHDDTVVARMAAAVDLAEAAGLDPDESGPADWDRDPSAHLPRAVRWQRYSRASGNDLHRACGADIARGAMRLWSQACGSLPGQSPGDWR</sequence>
<dbReference type="Proteomes" id="UP000092683">
    <property type="component" value="Unassembled WGS sequence"/>
</dbReference>